<organism evidence="1 2">
    <name type="scientific">Algoriphagus formosus</name>
    <dbReference type="NCBI Taxonomy" id="2007308"/>
    <lineage>
        <taxon>Bacteria</taxon>
        <taxon>Pseudomonadati</taxon>
        <taxon>Bacteroidota</taxon>
        <taxon>Cytophagia</taxon>
        <taxon>Cytophagales</taxon>
        <taxon>Cyclobacteriaceae</taxon>
        <taxon>Algoriphagus</taxon>
    </lineage>
</organism>
<dbReference type="EMBL" id="SMUW01000034">
    <property type="protein sequence ID" value="TDK44226.1"/>
    <property type="molecule type" value="Genomic_DNA"/>
</dbReference>
<proteinExistence type="predicted"/>
<dbReference type="Proteomes" id="UP000295438">
    <property type="component" value="Unassembled WGS sequence"/>
</dbReference>
<dbReference type="AlphaFoldDB" id="A0A4R5UYQ4"/>
<dbReference type="InterPro" id="IPR031977">
    <property type="entry name" value="DUF4783"/>
</dbReference>
<dbReference type="Gene3D" id="3.10.450.50">
    <property type="match status" value="1"/>
</dbReference>
<sequence>MNALPFILSLFLIFMPFMDKEDLNESIDPVILAIDSGSSSELARYFENSISLNINGQQGDFSKNQAEQVIRDFFKKNPPLRFQLVYRSETNPKLSSYIGEYQSGQASYRVFIKINQLDTDLKIYSLGFVKA</sequence>
<protein>
    <submittedName>
        <fullName evidence="1">DUF4783 domain-containing protein</fullName>
    </submittedName>
</protein>
<dbReference type="Pfam" id="PF16022">
    <property type="entry name" value="DUF4783"/>
    <property type="match status" value="1"/>
</dbReference>
<gene>
    <name evidence="1" type="ORF">E1898_11170</name>
</gene>
<name>A0A4R5UYQ4_9BACT</name>
<comment type="caution">
    <text evidence="1">The sequence shown here is derived from an EMBL/GenBank/DDBJ whole genome shotgun (WGS) entry which is preliminary data.</text>
</comment>
<evidence type="ECO:0000313" key="1">
    <source>
        <dbReference type="EMBL" id="TDK44226.1"/>
    </source>
</evidence>
<evidence type="ECO:0000313" key="2">
    <source>
        <dbReference type="Proteomes" id="UP000295438"/>
    </source>
</evidence>
<dbReference type="RefSeq" id="WP_100628582.1">
    <property type="nucleotide sequence ID" value="NZ_SMUW01000034.1"/>
</dbReference>
<accession>A0A4R5UYQ4</accession>
<keyword evidence="2" id="KW-1185">Reference proteome</keyword>
<reference evidence="1 2" key="1">
    <citation type="submission" date="2019-03" db="EMBL/GenBank/DDBJ databases">
        <title>Algoriphagus aquimaris sp. nov., isolated form marine sediment in Pohang, Korea.</title>
        <authorList>
            <person name="Kim J."/>
            <person name="Yoon S.-H."/>
            <person name="Lee S.-S."/>
        </authorList>
    </citation>
    <scope>NUCLEOTIDE SEQUENCE [LARGE SCALE GENOMIC DNA]</scope>
    <source>
        <strain evidence="1 2">F21</strain>
    </source>
</reference>